<comment type="caution">
    <text evidence="2">The sequence shown here is derived from an EMBL/GenBank/DDBJ whole genome shotgun (WGS) entry which is preliminary data.</text>
</comment>
<dbReference type="AlphaFoldDB" id="A0A919RHA9"/>
<gene>
    <name evidence="2" type="ORF">Ssi02_41110</name>
</gene>
<dbReference type="InterPro" id="IPR027417">
    <property type="entry name" value="P-loop_NTPase"/>
</dbReference>
<dbReference type="InterPro" id="IPR007111">
    <property type="entry name" value="NACHT_NTPase"/>
</dbReference>
<proteinExistence type="predicted"/>
<dbReference type="Gene3D" id="3.40.50.300">
    <property type="entry name" value="P-loop containing nucleotide triphosphate hydrolases"/>
    <property type="match status" value="1"/>
</dbReference>
<evidence type="ECO:0000313" key="3">
    <source>
        <dbReference type="Proteomes" id="UP000606172"/>
    </source>
</evidence>
<dbReference type="EMBL" id="BOOW01000027">
    <property type="protein sequence ID" value="GII93880.1"/>
    <property type="molecule type" value="Genomic_DNA"/>
</dbReference>
<keyword evidence="3" id="KW-1185">Reference proteome</keyword>
<dbReference type="RefSeq" id="WP_204027601.1">
    <property type="nucleotide sequence ID" value="NZ_BOOW01000027.1"/>
</dbReference>
<sequence length="297" mass="32651">MTRALGDPPIPVSWHMTRRAKLMDHPQKISQHEPAIAARSDDVAALAVAFRALRRRRMVITGGAGTGKTTLAIQLLLELIETRESEDPVPVLLPVADWDIEVYPRFQDWVATRVRTDYAALRAWGKGPDGTDLLARRGQILAVLDGLDELPEPACAAVIGKLSRTLGERDQVIITSRTTEYSRAVAGAQRPLRAAAVIVPRELKPEVVADYLRESLPPSAPRPWEDVLRAVGICGIRADGVAPLNRSIQHQSSANGPSKLDGRLAQQVAGADRKLPYYTRRGCTCRRGSRPWCRRTG</sequence>
<protein>
    <recommendedName>
        <fullName evidence="1">NACHT domain-containing protein</fullName>
    </recommendedName>
</protein>
<accession>A0A919RHA9</accession>
<name>A0A919RHA9_9ACTN</name>
<organism evidence="2 3">
    <name type="scientific">Sinosporangium siamense</name>
    <dbReference type="NCBI Taxonomy" id="1367973"/>
    <lineage>
        <taxon>Bacteria</taxon>
        <taxon>Bacillati</taxon>
        <taxon>Actinomycetota</taxon>
        <taxon>Actinomycetes</taxon>
        <taxon>Streptosporangiales</taxon>
        <taxon>Streptosporangiaceae</taxon>
        <taxon>Sinosporangium</taxon>
    </lineage>
</organism>
<feature type="domain" description="NACHT" evidence="1">
    <location>
        <begin position="56"/>
        <end position="215"/>
    </location>
</feature>
<evidence type="ECO:0000313" key="2">
    <source>
        <dbReference type="EMBL" id="GII93880.1"/>
    </source>
</evidence>
<dbReference type="SUPFAM" id="SSF52540">
    <property type="entry name" value="P-loop containing nucleoside triphosphate hydrolases"/>
    <property type="match status" value="2"/>
</dbReference>
<dbReference type="Proteomes" id="UP000606172">
    <property type="component" value="Unassembled WGS sequence"/>
</dbReference>
<evidence type="ECO:0000259" key="1">
    <source>
        <dbReference type="Pfam" id="PF05729"/>
    </source>
</evidence>
<dbReference type="Pfam" id="PF05729">
    <property type="entry name" value="NACHT"/>
    <property type="match status" value="1"/>
</dbReference>
<reference evidence="2" key="1">
    <citation type="submission" date="2021-01" db="EMBL/GenBank/DDBJ databases">
        <title>Whole genome shotgun sequence of Sinosporangium siamense NBRC 109515.</title>
        <authorList>
            <person name="Komaki H."/>
            <person name="Tamura T."/>
        </authorList>
    </citation>
    <scope>NUCLEOTIDE SEQUENCE</scope>
    <source>
        <strain evidence="2">NBRC 109515</strain>
    </source>
</reference>